<sequence length="468" mass="54740">MVKSNIKMNPGKLTEFIRILVPEAEEEAVKIEGMEDDEKCTVITSNGKKTVEFSYEKISDSFDDQLDVMARISLLKLYDKDYKWGSLIGVRPTKIVHKFFDSGFNLHYIESILTDFYQVSREKAELLIEIAKRELKYMENRTIGIYIGIAYCPSRCSYCSFPSYLKEGKYLERFEEYYNTLLYEIREIGKLVKELGLEVNTIYVGGGTPSILSKEEMEKMLRVINQNYDIGKLKEFSYELGRIDTIDEEKLEVLKNWNVDRISINPQTFNMKTLKEVNRYHDQEKFDRIFNEAKRMGFIVNMDLILGLPGETTDDILYTLQKAGTYNMDNLTIHNLAIKKTSGLNKDNYLLAKNLNYKKIYGNIYKITREKGLYPYYMYRQKNSFEWGENIGYSLQDKESVYNIETIEENKTIIGIGAGAVTKLITGDIRNRTIERLINPKDPLMWIDELEERLKKKKERIREAVNGR</sequence>
<dbReference type="GO" id="GO:0046872">
    <property type="term" value="F:metal ion binding"/>
    <property type="evidence" value="ECO:0007669"/>
    <property type="project" value="UniProtKB-KW"/>
</dbReference>
<evidence type="ECO:0000313" key="7">
    <source>
        <dbReference type="Proteomes" id="UP000000845"/>
    </source>
</evidence>
<evidence type="ECO:0000256" key="2">
    <source>
        <dbReference type="ARBA" id="ARBA00022723"/>
    </source>
</evidence>
<dbReference type="SMART" id="SM00729">
    <property type="entry name" value="Elp3"/>
    <property type="match status" value="1"/>
</dbReference>
<dbReference type="RefSeq" id="WP_012863492.1">
    <property type="nucleotide sequence ID" value="NC_013517.1"/>
</dbReference>
<dbReference type="SUPFAM" id="SSF102114">
    <property type="entry name" value="Radical SAM enzymes"/>
    <property type="match status" value="1"/>
</dbReference>
<dbReference type="eggNOG" id="COG0635">
    <property type="taxonomic scope" value="Bacteria"/>
</dbReference>
<dbReference type="NCBIfam" id="NF006064">
    <property type="entry name" value="PRK08207.2-2"/>
    <property type="match status" value="1"/>
</dbReference>
<dbReference type="PROSITE" id="PS51918">
    <property type="entry name" value="RADICAL_SAM"/>
    <property type="match status" value="1"/>
</dbReference>
<dbReference type="InterPro" id="IPR058240">
    <property type="entry name" value="rSAM_sf"/>
</dbReference>
<dbReference type="HOGENOM" id="CLU_029256_0_0_0"/>
<evidence type="ECO:0000259" key="5">
    <source>
        <dbReference type="PROSITE" id="PS51918"/>
    </source>
</evidence>
<dbReference type="EMBL" id="CP001739">
    <property type="protein sequence ID" value="ACZ10917.1"/>
    <property type="molecule type" value="Genomic_DNA"/>
</dbReference>
<accession>D1AGG5</accession>
<dbReference type="Pfam" id="PF04055">
    <property type="entry name" value="Radical_SAM"/>
    <property type="match status" value="1"/>
</dbReference>
<keyword evidence="1" id="KW-0949">S-adenosyl-L-methionine</keyword>
<keyword evidence="3" id="KW-0408">Iron</keyword>
<dbReference type="SFLD" id="SFLDF00310">
    <property type="entry name" value="oxygen-independent_coproporphy"/>
    <property type="match status" value="1"/>
</dbReference>
<keyword evidence="7" id="KW-1185">Reference proteome</keyword>
<dbReference type="SFLD" id="SFLDG01065">
    <property type="entry name" value="anaerobic_coproporphyrinogen-I"/>
    <property type="match status" value="1"/>
</dbReference>
<dbReference type="InterPro" id="IPR023995">
    <property type="entry name" value="HemZ"/>
</dbReference>
<keyword evidence="4" id="KW-0411">Iron-sulfur</keyword>
<dbReference type="Proteomes" id="UP000000845">
    <property type="component" value="Chromosome"/>
</dbReference>
<dbReference type="InterPro" id="IPR006638">
    <property type="entry name" value="Elp3/MiaA/NifB-like_rSAM"/>
</dbReference>
<dbReference type="AlphaFoldDB" id="D1AGG5"/>
<dbReference type="CDD" id="cd01335">
    <property type="entry name" value="Radical_SAM"/>
    <property type="match status" value="1"/>
</dbReference>
<dbReference type="InterPro" id="IPR013785">
    <property type="entry name" value="Aldolase_TIM"/>
</dbReference>
<dbReference type="KEGG" id="str:Sterm_4085"/>
<dbReference type="Gene3D" id="3.20.20.70">
    <property type="entry name" value="Aldolase class I"/>
    <property type="match status" value="1"/>
</dbReference>
<keyword evidence="6" id="KW-0560">Oxidoreductase</keyword>
<dbReference type="GO" id="GO:0006779">
    <property type="term" value="P:porphyrin-containing compound biosynthetic process"/>
    <property type="evidence" value="ECO:0007669"/>
    <property type="project" value="TreeGrafter"/>
</dbReference>
<reference evidence="7" key="1">
    <citation type="submission" date="2009-09" db="EMBL/GenBank/DDBJ databases">
        <title>The complete chromosome of Sebaldella termitidis ATCC 33386.</title>
        <authorList>
            <consortium name="US DOE Joint Genome Institute (JGI-PGF)"/>
            <person name="Lucas S."/>
            <person name="Copeland A."/>
            <person name="Lapidus A."/>
            <person name="Glavina del Rio T."/>
            <person name="Dalin E."/>
            <person name="Tice H."/>
            <person name="Bruce D."/>
            <person name="Goodwin L."/>
            <person name="Pitluck S."/>
            <person name="Kyrpides N."/>
            <person name="Mavromatis K."/>
            <person name="Ivanova N."/>
            <person name="Mikhailova N."/>
            <person name="Sims D."/>
            <person name="Meincke L."/>
            <person name="Brettin T."/>
            <person name="Detter J.C."/>
            <person name="Han C."/>
            <person name="Larimer F."/>
            <person name="Land M."/>
            <person name="Hauser L."/>
            <person name="Markowitz V."/>
            <person name="Cheng J.F."/>
            <person name="Hugenholtz P."/>
            <person name="Woyke T."/>
            <person name="Wu D."/>
            <person name="Eisen J.A."/>
        </authorList>
    </citation>
    <scope>NUCLEOTIDE SEQUENCE [LARGE SCALE GENOMIC DNA]</scope>
    <source>
        <strain evidence="7">ATCC 33386 / NCTC 11300</strain>
    </source>
</reference>
<feature type="domain" description="Radical SAM core" evidence="5">
    <location>
        <begin position="135"/>
        <end position="375"/>
    </location>
</feature>
<dbReference type="GO" id="GO:0005737">
    <property type="term" value="C:cytoplasm"/>
    <property type="evidence" value="ECO:0007669"/>
    <property type="project" value="TreeGrafter"/>
</dbReference>
<dbReference type="InterPro" id="IPR007197">
    <property type="entry name" value="rSAM"/>
</dbReference>
<dbReference type="PANTHER" id="PTHR13932:SF1">
    <property type="entry name" value="OXYGEN-INDEPENDENT COPROPORPHYRINOGEN-III OXIDASE-LIKE PROTEIN HEMZ"/>
    <property type="match status" value="1"/>
</dbReference>
<organism evidence="6 7">
    <name type="scientific">Sebaldella termitidis (strain ATCC 33386 / NCTC 11300)</name>
    <dbReference type="NCBI Taxonomy" id="526218"/>
    <lineage>
        <taxon>Bacteria</taxon>
        <taxon>Fusobacteriati</taxon>
        <taxon>Fusobacteriota</taxon>
        <taxon>Fusobacteriia</taxon>
        <taxon>Fusobacteriales</taxon>
        <taxon>Leptotrichiaceae</taxon>
        <taxon>Sebaldella</taxon>
    </lineage>
</organism>
<dbReference type="InterPro" id="IPR034505">
    <property type="entry name" value="Coproporphyrinogen-III_oxidase"/>
</dbReference>
<dbReference type="PANTHER" id="PTHR13932">
    <property type="entry name" value="COPROPORPHYRINIGEN III OXIDASE"/>
    <property type="match status" value="1"/>
</dbReference>
<dbReference type="SFLD" id="SFLDS00029">
    <property type="entry name" value="Radical_SAM"/>
    <property type="match status" value="1"/>
</dbReference>
<proteinExistence type="predicted"/>
<dbReference type="EC" id="1.3.99.22" evidence="6"/>
<dbReference type="STRING" id="526218.Sterm_4085"/>
<dbReference type="GO" id="GO:0051539">
    <property type="term" value="F:4 iron, 4 sulfur cluster binding"/>
    <property type="evidence" value="ECO:0007669"/>
    <property type="project" value="TreeGrafter"/>
</dbReference>
<gene>
    <name evidence="6" type="ordered locus">Sterm_4085</name>
</gene>
<keyword evidence="2" id="KW-0479">Metal-binding</keyword>
<name>D1AGG5_SEBTE</name>
<evidence type="ECO:0000256" key="1">
    <source>
        <dbReference type="ARBA" id="ARBA00022691"/>
    </source>
</evidence>
<protein>
    <submittedName>
        <fullName evidence="6">Coproporphyrinogen dehydrogenase</fullName>
        <ecNumber evidence="6">1.3.99.22</ecNumber>
    </submittedName>
</protein>
<evidence type="ECO:0000313" key="6">
    <source>
        <dbReference type="EMBL" id="ACZ10917.1"/>
    </source>
</evidence>
<evidence type="ECO:0000256" key="4">
    <source>
        <dbReference type="ARBA" id="ARBA00023014"/>
    </source>
</evidence>
<dbReference type="GO" id="GO:0016491">
    <property type="term" value="F:oxidoreductase activity"/>
    <property type="evidence" value="ECO:0007669"/>
    <property type="project" value="UniProtKB-KW"/>
</dbReference>
<dbReference type="SFLD" id="SFLDG01082">
    <property type="entry name" value="B12-binding_domain_containing"/>
    <property type="match status" value="1"/>
</dbReference>
<evidence type="ECO:0000256" key="3">
    <source>
        <dbReference type="ARBA" id="ARBA00023004"/>
    </source>
</evidence>
<dbReference type="NCBIfam" id="TIGR03994">
    <property type="entry name" value="rSAM_HemZ"/>
    <property type="match status" value="1"/>
</dbReference>
<reference evidence="6 7" key="2">
    <citation type="journal article" date="2010" name="Stand. Genomic Sci.">
        <title>Complete genome sequence of Sebaldella termitidis type strain (NCTC 11300).</title>
        <authorList>
            <person name="Harmon-Smith M."/>
            <person name="Celia L."/>
            <person name="Chertkov O."/>
            <person name="Lapidus A."/>
            <person name="Copeland A."/>
            <person name="Glavina Del Rio T."/>
            <person name="Nolan M."/>
            <person name="Lucas S."/>
            <person name="Tice H."/>
            <person name="Cheng J.F."/>
            <person name="Han C."/>
            <person name="Detter J.C."/>
            <person name="Bruce D."/>
            <person name="Goodwin L."/>
            <person name="Pitluck S."/>
            <person name="Pati A."/>
            <person name="Liolios K."/>
            <person name="Ivanova N."/>
            <person name="Mavromatis K."/>
            <person name="Mikhailova N."/>
            <person name="Chen A."/>
            <person name="Palaniappan K."/>
            <person name="Land M."/>
            <person name="Hauser L."/>
            <person name="Chang Y.J."/>
            <person name="Jeffries C.D."/>
            <person name="Brettin T."/>
            <person name="Goker M."/>
            <person name="Beck B."/>
            <person name="Bristow J."/>
            <person name="Eisen J.A."/>
            <person name="Markowitz V."/>
            <person name="Hugenholtz P."/>
            <person name="Kyrpides N.C."/>
            <person name="Klenk H.P."/>
            <person name="Chen F."/>
        </authorList>
    </citation>
    <scope>NUCLEOTIDE SEQUENCE [LARGE SCALE GENOMIC DNA]</scope>
    <source>
        <strain evidence="7">ATCC 33386 / NCTC 11300</strain>
    </source>
</reference>